<dbReference type="EMBL" id="JACIDJ010000002">
    <property type="protein sequence ID" value="MBB3898408.1"/>
    <property type="molecule type" value="Genomic_DNA"/>
</dbReference>
<dbReference type="Gene3D" id="3.40.190.10">
    <property type="entry name" value="Periplasmic binding protein-like II"/>
    <property type="match status" value="2"/>
</dbReference>
<dbReference type="RefSeq" id="WP_184383471.1">
    <property type="nucleotide sequence ID" value="NZ_JACIDJ010000002.1"/>
</dbReference>
<dbReference type="AlphaFoldDB" id="A0A840A8M9"/>
<dbReference type="SUPFAM" id="SSF53850">
    <property type="entry name" value="Periplasmic binding protein-like II"/>
    <property type="match status" value="1"/>
</dbReference>
<sequence length="218" mass="22382">MRLFSTLGVATVLRRLDLPAEIRFDPTARLLSAIAEGERADIAILTDAGIEALTAQGILAAGTRRDLAHSYVGLAVPPGAPHPRFGTVAEWRETLLAAPSLAYSRAGASGIFFAEWLEAQGIAAEVNAKATVIPHGFTAELAARGEVALAIQQVSELMAVEGVEVLGKLPEGANTCAVFSGALFAGADPGAKALLDAIAAAMTPEALRAGGLEPPYSG</sequence>
<dbReference type="Pfam" id="PF13531">
    <property type="entry name" value="SBP_bac_11"/>
    <property type="match status" value="1"/>
</dbReference>
<dbReference type="Proteomes" id="UP000553193">
    <property type="component" value="Unassembled WGS sequence"/>
</dbReference>
<accession>A0A840A8M9</accession>
<organism evidence="1 2">
    <name type="scientific">Roseococcus suduntuyensis</name>
    <dbReference type="NCBI Taxonomy" id="455361"/>
    <lineage>
        <taxon>Bacteria</taxon>
        <taxon>Pseudomonadati</taxon>
        <taxon>Pseudomonadota</taxon>
        <taxon>Alphaproteobacteria</taxon>
        <taxon>Acetobacterales</taxon>
        <taxon>Roseomonadaceae</taxon>
        <taxon>Roseococcus</taxon>
    </lineage>
</organism>
<protein>
    <submittedName>
        <fullName evidence="1">Molybdate transport system substrate-binding protein</fullName>
    </submittedName>
</protein>
<evidence type="ECO:0000313" key="2">
    <source>
        <dbReference type="Proteomes" id="UP000553193"/>
    </source>
</evidence>
<proteinExistence type="predicted"/>
<reference evidence="1 2" key="1">
    <citation type="submission" date="2020-08" db="EMBL/GenBank/DDBJ databases">
        <title>Genomic Encyclopedia of Type Strains, Phase IV (KMG-IV): sequencing the most valuable type-strain genomes for metagenomic binning, comparative biology and taxonomic classification.</title>
        <authorList>
            <person name="Goeker M."/>
        </authorList>
    </citation>
    <scope>NUCLEOTIDE SEQUENCE [LARGE SCALE GENOMIC DNA]</scope>
    <source>
        <strain evidence="1 2">DSM 19979</strain>
    </source>
</reference>
<evidence type="ECO:0000313" key="1">
    <source>
        <dbReference type="EMBL" id="MBB3898408.1"/>
    </source>
</evidence>
<gene>
    <name evidence="1" type="ORF">GGQ83_001845</name>
</gene>
<name>A0A840A8M9_9PROT</name>
<comment type="caution">
    <text evidence="1">The sequence shown here is derived from an EMBL/GenBank/DDBJ whole genome shotgun (WGS) entry which is preliminary data.</text>
</comment>
<keyword evidence="2" id="KW-1185">Reference proteome</keyword>